<keyword evidence="4" id="KW-1185">Reference proteome</keyword>
<comment type="similarity">
    <text evidence="1 2">Belongs to the UPF0178 family.</text>
</comment>
<dbReference type="InterPro" id="IPR003791">
    <property type="entry name" value="UPF0178"/>
</dbReference>
<evidence type="ECO:0000313" key="3">
    <source>
        <dbReference type="EMBL" id="TCL73302.1"/>
    </source>
</evidence>
<organism evidence="3 4">
    <name type="scientific">Hydrogenispora ethanolica</name>
    <dbReference type="NCBI Taxonomy" id="1082276"/>
    <lineage>
        <taxon>Bacteria</taxon>
        <taxon>Bacillati</taxon>
        <taxon>Bacillota</taxon>
        <taxon>Hydrogenispora</taxon>
    </lineage>
</organism>
<dbReference type="Proteomes" id="UP000295008">
    <property type="component" value="Unassembled WGS sequence"/>
</dbReference>
<evidence type="ECO:0000256" key="1">
    <source>
        <dbReference type="ARBA" id="ARBA00008522"/>
    </source>
</evidence>
<dbReference type="Pfam" id="PF02639">
    <property type="entry name" value="DUF188"/>
    <property type="match status" value="1"/>
</dbReference>
<evidence type="ECO:0000256" key="2">
    <source>
        <dbReference type="HAMAP-Rule" id="MF_00489"/>
    </source>
</evidence>
<protein>
    <recommendedName>
        <fullName evidence="2">UPF0178 protein EDC14_1005164</fullName>
    </recommendedName>
</protein>
<gene>
    <name evidence="3" type="ORF">EDC14_1005164</name>
</gene>
<dbReference type="PANTHER" id="PTHR35146:SF1">
    <property type="entry name" value="UPF0178 PROTEIN YAII"/>
    <property type="match status" value="1"/>
</dbReference>
<reference evidence="3 4" key="1">
    <citation type="submission" date="2019-03" db="EMBL/GenBank/DDBJ databases">
        <title>Genomic Encyclopedia of Type Strains, Phase IV (KMG-IV): sequencing the most valuable type-strain genomes for metagenomic binning, comparative biology and taxonomic classification.</title>
        <authorList>
            <person name="Goeker M."/>
        </authorList>
    </citation>
    <scope>NUCLEOTIDE SEQUENCE [LARGE SCALE GENOMIC DNA]</scope>
    <source>
        <strain evidence="3 4">LX-B</strain>
    </source>
</reference>
<name>A0A4R1S4J1_HYDET</name>
<dbReference type="HAMAP" id="MF_00489">
    <property type="entry name" value="UPF0178"/>
    <property type="match status" value="1"/>
</dbReference>
<accession>A0A4R1S4J1</accession>
<dbReference type="RefSeq" id="WP_243662831.1">
    <property type="nucleotide sequence ID" value="NZ_SLUN01000005.1"/>
</dbReference>
<evidence type="ECO:0000313" key="4">
    <source>
        <dbReference type="Proteomes" id="UP000295008"/>
    </source>
</evidence>
<dbReference type="AlphaFoldDB" id="A0A4R1S4J1"/>
<dbReference type="EMBL" id="SLUN01000005">
    <property type="protein sequence ID" value="TCL73302.1"/>
    <property type="molecule type" value="Genomic_DNA"/>
</dbReference>
<dbReference type="PANTHER" id="PTHR35146">
    <property type="entry name" value="UPF0178 PROTEIN YAII"/>
    <property type="match status" value="1"/>
</dbReference>
<sequence length="154" mass="16721">MELDPIGGGPAPIIVDADAAPRECLRIIDELAAEFGREVITVASIHHRIDRPNHRVVGDEPQATDLAVINLTRPGTIVVTQDQGLAALVLAKGAAAIAPHGEIFRDDRMDAMLEERNILARWRRSGGRTKGPSPRSKADNLRFAANLRSLLEPQ</sequence>
<comment type="caution">
    <text evidence="3">The sequence shown here is derived from an EMBL/GenBank/DDBJ whole genome shotgun (WGS) entry which is preliminary data.</text>
</comment>
<proteinExistence type="inferred from homology"/>